<organism evidence="5 6">
    <name type="scientific">Pseudoalteromonas phenolica</name>
    <dbReference type="NCBI Taxonomy" id="161398"/>
    <lineage>
        <taxon>Bacteria</taxon>
        <taxon>Pseudomonadati</taxon>
        <taxon>Pseudomonadota</taxon>
        <taxon>Gammaproteobacteria</taxon>
        <taxon>Alteromonadales</taxon>
        <taxon>Pseudoalteromonadaceae</taxon>
        <taxon>Pseudoalteromonas</taxon>
    </lineage>
</organism>
<sequence>MLSYDDVIMEKFFTSSDTLSTDFVFHCHDFGHLIYWQKHGQISIQVRQEKQYRWLLINDTLQSVIDRDDASRLLLPHLQQLAALWQPLPAPKTVLELGLGAGAIRNYLESQYPGVHVTSIEKDPEVIRCYKKYFDGDALSALICDDAERVVQKNALYDWIILDLFSQEDAPNFLFDHKFYQNIRNRLNRGGWLFINFLSSHPSQLEQLHHRLITNFGKKPNEVAIPDYLNHIIAVSR</sequence>
<feature type="domain" description="Methyltransferase small" evidence="4">
    <location>
        <begin position="67"/>
        <end position="196"/>
    </location>
</feature>
<dbReference type="GO" id="GO:0006596">
    <property type="term" value="P:polyamine biosynthetic process"/>
    <property type="evidence" value="ECO:0007669"/>
    <property type="project" value="UniProtKB-KW"/>
</dbReference>
<dbReference type="InterPro" id="IPR029063">
    <property type="entry name" value="SAM-dependent_MTases_sf"/>
</dbReference>
<dbReference type="KEGG" id="pphe:PP2015_3144"/>
<evidence type="ECO:0000256" key="1">
    <source>
        <dbReference type="ARBA" id="ARBA00022603"/>
    </source>
</evidence>
<dbReference type="SUPFAM" id="SSF53335">
    <property type="entry name" value="S-adenosyl-L-methionine-dependent methyltransferases"/>
    <property type="match status" value="1"/>
</dbReference>
<dbReference type="Gene3D" id="3.40.50.150">
    <property type="entry name" value="Vaccinia Virus protein VP39"/>
    <property type="match status" value="1"/>
</dbReference>
<keyword evidence="1" id="KW-0489">Methyltransferase</keyword>
<gene>
    <name evidence="5" type="ORF">PP2015_3144</name>
</gene>
<dbReference type="InterPro" id="IPR007848">
    <property type="entry name" value="Small_mtfrase_dom"/>
</dbReference>
<evidence type="ECO:0000259" key="4">
    <source>
        <dbReference type="Pfam" id="PF05175"/>
    </source>
</evidence>
<keyword evidence="2" id="KW-0949">S-adenosyl-L-methionine</keyword>
<keyword evidence="3" id="KW-0620">Polyamine biosynthesis</keyword>
<dbReference type="AlphaFoldDB" id="A0A0S2K552"/>
<dbReference type="EMBL" id="CP013187">
    <property type="protein sequence ID" value="ALO43623.1"/>
    <property type="molecule type" value="Genomic_DNA"/>
</dbReference>
<dbReference type="PANTHER" id="PTHR43317:SF1">
    <property type="entry name" value="THERMOSPERMINE SYNTHASE ACAULIS5"/>
    <property type="match status" value="1"/>
</dbReference>
<name>A0A0S2K552_9GAMM</name>
<accession>A0A0S2K552</accession>
<dbReference type="Pfam" id="PF05175">
    <property type="entry name" value="MTS"/>
    <property type="match status" value="1"/>
</dbReference>
<dbReference type="GO" id="GO:0008168">
    <property type="term" value="F:methyltransferase activity"/>
    <property type="evidence" value="ECO:0007669"/>
    <property type="project" value="UniProtKB-KW"/>
</dbReference>
<protein>
    <submittedName>
        <fullName evidence="5">Spermidine synthase-like protein</fullName>
    </submittedName>
</protein>
<evidence type="ECO:0000313" key="5">
    <source>
        <dbReference type="EMBL" id="ALO43623.1"/>
    </source>
</evidence>
<evidence type="ECO:0000256" key="3">
    <source>
        <dbReference type="ARBA" id="ARBA00023115"/>
    </source>
</evidence>
<keyword evidence="1" id="KW-0808">Transferase</keyword>
<dbReference type="PATRIC" id="fig|161398.10.peg.3202"/>
<dbReference type="NCBIfam" id="NF037959">
    <property type="entry name" value="MFS_SpdSyn"/>
    <property type="match status" value="1"/>
</dbReference>
<dbReference type="STRING" id="161398.PP2015_3144"/>
<dbReference type="PANTHER" id="PTHR43317">
    <property type="entry name" value="THERMOSPERMINE SYNTHASE ACAULIS5"/>
    <property type="match status" value="1"/>
</dbReference>
<proteinExistence type="predicted"/>
<keyword evidence="6" id="KW-1185">Reference proteome</keyword>
<evidence type="ECO:0000256" key="2">
    <source>
        <dbReference type="ARBA" id="ARBA00022691"/>
    </source>
</evidence>
<dbReference type="CDD" id="cd02440">
    <property type="entry name" value="AdoMet_MTases"/>
    <property type="match status" value="1"/>
</dbReference>
<reference evidence="5 6" key="1">
    <citation type="submission" date="2015-11" db="EMBL/GenBank/DDBJ databases">
        <authorList>
            <person name="Zhang Y."/>
            <person name="Guo Z."/>
        </authorList>
    </citation>
    <scope>NUCLEOTIDE SEQUENCE [LARGE SCALE GENOMIC DNA]</scope>
    <source>
        <strain evidence="5 6">KCTC 12086</strain>
    </source>
</reference>
<dbReference type="Proteomes" id="UP000061457">
    <property type="component" value="Chromosome I"/>
</dbReference>
<dbReference type="GO" id="GO:0032259">
    <property type="term" value="P:methylation"/>
    <property type="evidence" value="ECO:0007669"/>
    <property type="project" value="UniProtKB-KW"/>
</dbReference>
<evidence type="ECO:0000313" key="6">
    <source>
        <dbReference type="Proteomes" id="UP000061457"/>
    </source>
</evidence>